<organism evidence="1 2">
    <name type="scientific">Astrephomene gubernaculifera</name>
    <dbReference type="NCBI Taxonomy" id="47775"/>
    <lineage>
        <taxon>Eukaryota</taxon>
        <taxon>Viridiplantae</taxon>
        <taxon>Chlorophyta</taxon>
        <taxon>core chlorophytes</taxon>
        <taxon>Chlorophyceae</taxon>
        <taxon>CS clade</taxon>
        <taxon>Chlamydomonadales</taxon>
        <taxon>Astrephomenaceae</taxon>
        <taxon>Astrephomene</taxon>
    </lineage>
</organism>
<protein>
    <submittedName>
        <fullName evidence="1">Uncharacterized protein</fullName>
    </submittedName>
</protein>
<keyword evidence="2" id="KW-1185">Reference proteome</keyword>
<gene>
    <name evidence="1" type="ORF">Agub_g8281</name>
</gene>
<reference evidence="1 2" key="1">
    <citation type="journal article" date="2021" name="Sci. Rep.">
        <title>Genome sequencing of the multicellular alga Astrephomene provides insights into convergent evolution of germ-soma differentiation.</title>
        <authorList>
            <person name="Yamashita S."/>
            <person name="Yamamoto K."/>
            <person name="Matsuzaki R."/>
            <person name="Suzuki S."/>
            <person name="Yamaguchi H."/>
            <person name="Hirooka S."/>
            <person name="Minakuchi Y."/>
            <person name="Miyagishima S."/>
            <person name="Kawachi M."/>
            <person name="Toyoda A."/>
            <person name="Nozaki H."/>
        </authorList>
    </citation>
    <scope>NUCLEOTIDE SEQUENCE [LARGE SCALE GENOMIC DNA]</scope>
    <source>
        <strain evidence="1 2">NIES-4017</strain>
    </source>
</reference>
<comment type="caution">
    <text evidence="1">The sequence shown here is derived from an EMBL/GenBank/DDBJ whole genome shotgun (WGS) entry which is preliminary data.</text>
</comment>
<feature type="non-terminal residue" evidence="1">
    <location>
        <position position="116"/>
    </location>
</feature>
<name>A0AAD3DVM8_9CHLO</name>
<accession>A0AAD3DVM8</accession>
<dbReference type="AlphaFoldDB" id="A0AAD3DVM8"/>
<dbReference type="Proteomes" id="UP001054857">
    <property type="component" value="Unassembled WGS sequence"/>
</dbReference>
<proteinExistence type="predicted"/>
<evidence type="ECO:0000313" key="2">
    <source>
        <dbReference type="Proteomes" id="UP001054857"/>
    </source>
</evidence>
<dbReference type="EMBL" id="BMAR01000015">
    <property type="protein sequence ID" value="GFR46666.1"/>
    <property type="molecule type" value="Genomic_DNA"/>
</dbReference>
<sequence>MQAFRLAHRSCAEAHCCRFNAPSRRQAAHVSLCHAQPVNSIGSLTSGESSTLRNTLPAKDKLALINRAKERRLEALQQDASNPYKSGAPGIVDVRLYHSAVESQKRLSAKLSEANA</sequence>
<evidence type="ECO:0000313" key="1">
    <source>
        <dbReference type="EMBL" id="GFR46666.1"/>
    </source>
</evidence>